<evidence type="ECO:0000313" key="2">
    <source>
        <dbReference type="Proteomes" id="UP000220828"/>
    </source>
</evidence>
<dbReference type="Proteomes" id="UP000220828">
    <property type="component" value="Unassembled WGS sequence"/>
</dbReference>
<protein>
    <submittedName>
        <fullName evidence="1">Uncharacterized protein</fullName>
    </submittedName>
</protein>
<accession>A0A2H3KPL4</accession>
<gene>
    <name evidence="1" type="ORF">B0A77_11330</name>
</gene>
<dbReference type="AlphaFoldDB" id="A0A2H3KPL4"/>
<proteinExistence type="predicted"/>
<organism evidence="1 2">
    <name type="scientific">Flavobacterium branchiophilum</name>
    <dbReference type="NCBI Taxonomy" id="55197"/>
    <lineage>
        <taxon>Bacteria</taxon>
        <taxon>Pseudomonadati</taxon>
        <taxon>Bacteroidota</taxon>
        <taxon>Flavobacteriia</taxon>
        <taxon>Flavobacteriales</taxon>
        <taxon>Flavobacteriaceae</taxon>
        <taxon>Flavobacterium</taxon>
    </lineage>
</organism>
<dbReference type="EMBL" id="PCMW01000065">
    <property type="protein sequence ID" value="PDS23246.1"/>
    <property type="molecule type" value="Genomic_DNA"/>
</dbReference>
<reference evidence="1 2" key="1">
    <citation type="submission" date="2017-09" db="EMBL/GenBank/DDBJ databases">
        <title>Whole genomes of Flavobacteriaceae.</title>
        <authorList>
            <person name="Stine C."/>
            <person name="Li C."/>
            <person name="Tadesse D."/>
        </authorList>
    </citation>
    <scope>NUCLEOTIDE SEQUENCE [LARGE SCALE GENOMIC DNA]</scope>
    <source>
        <strain evidence="1 2">ATCC 35036</strain>
    </source>
</reference>
<evidence type="ECO:0000313" key="1">
    <source>
        <dbReference type="EMBL" id="PDS23246.1"/>
    </source>
</evidence>
<name>A0A2H3KPL4_9FLAO</name>
<sequence>MTNLASCQNKEINQQGFCIQDSLIYYNGQKFEVAGPVDNFVKIAGKPDRIVIDSLGGNTNKSWIWIKKNIKPIMMKIKLKSD</sequence>
<comment type="caution">
    <text evidence="1">The sequence shown here is derived from an EMBL/GenBank/DDBJ whole genome shotgun (WGS) entry which is preliminary data.</text>
</comment>
<dbReference type="RefSeq" id="WP_097554510.1">
    <property type="nucleotide sequence ID" value="NZ_PCMW01000065.1"/>
</dbReference>